<feature type="region of interest" description="Disordered" evidence="1">
    <location>
        <begin position="47"/>
        <end position="98"/>
    </location>
</feature>
<feature type="region of interest" description="Disordered" evidence="1">
    <location>
        <begin position="121"/>
        <end position="185"/>
    </location>
</feature>
<gene>
    <name evidence="2" type="ORF">H6P81_003717</name>
</gene>
<accession>A0AAV7FDW2</accession>
<name>A0AAV7FDW2_ARIFI</name>
<feature type="region of interest" description="Disordered" evidence="1">
    <location>
        <begin position="1"/>
        <end position="35"/>
    </location>
</feature>
<feature type="compositionally biased region" description="Basic and acidic residues" evidence="1">
    <location>
        <begin position="82"/>
        <end position="94"/>
    </location>
</feature>
<organism evidence="2 3">
    <name type="scientific">Aristolochia fimbriata</name>
    <name type="common">White veined hardy Dutchman's pipe vine</name>
    <dbReference type="NCBI Taxonomy" id="158543"/>
    <lineage>
        <taxon>Eukaryota</taxon>
        <taxon>Viridiplantae</taxon>
        <taxon>Streptophyta</taxon>
        <taxon>Embryophyta</taxon>
        <taxon>Tracheophyta</taxon>
        <taxon>Spermatophyta</taxon>
        <taxon>Magnoliopsida</taxon>
        <taxon>Magnoliidae</taxon>
        <taxon>Piperales</taxon>
        <taxon>Aristolochiaceae</taxon>
        <taxon>Aristolochia</taxon>
    </lineage>
</organism>
<evidence type="ECO:0000313" key="3">
    <source>
        <dbReference type="Proteomes" id="UP000825729"/>
    </source>
</evidence>
<proteinExistence type="predicted"/>
<reference evidence="2 3" key="1">
    <citation type="submission" date="2021-07" db="EMBL/GenBank/DDBJ databases">
        <title>The Aristolochia fimbriata genome: insights into angiosperm evolution, floral development and chemical biosynthesis.</title>
        <authorList>
            <person name="Jiao Y."/>
        </authorList>
    </citation>
    <scope>NUCLEOTIDE SEQUENCE [LARGE SCALE GENOMIC DNA]</scope>
    <source>
        <strain evidence="2">IBCAS-2021</strain>
        <tissue evidence="2">Leaf</tissue>
    </source>
</reference>
<sequence length="185" mass="19929">MESFGAHPHPRQCMHSSRNASGQKRARARGTKRSAFPWKSVAGKLAFLSGKGKSESKAKGQKVSKRDLDIPRILRNTVTPRRAHEKESRTDFNDRVSGGWEYGIGRGGVLVVSLKRGHRKLEGHRQARGGTTEVRGGIKLEGAPDELGGHAPKLEGAPNRTELPITLKDGFSPSATSSSAPTSSS</sequence>
<keyword evidence="3" id="KW-1185">Reference proteome</keyword>
<protein>
    <submittedName>
        <fullName evidence="2">Uncharacterized protein</fullName>
    </submittedName>
</protein>
<evidence type="ECO:0000313" key="2">
    <source>
        <dbReference type="EMBL" id="KAG9459209.1"/>
    </source>
</evidence>
<dbReference type="Proteomes" id="UP000825729">
    <property type="component" value="Unassembled WGS sequence"/>
</dbReference>
<dbReference type="AlphaFoldDB" id="A0AAV7FDW2"/>
<feature type="compositionally biased region" description="Low complexity" evidence="1">
    <location>
        <begin position="172"/>
        <end position="185"/>
    </location>
</feature>
<evidence type="ECO:0000256" key="1">
    <source>
        <dbReference type="SAM" id="MobiDB-lite"/>
    </source>
</evidence>
<comment type="caution">
    <text evidence="2">The sequence shown here is derived from an EMBL/GenBank/DDBJ whole genome shotgun (WGS) entry which is preliminary data.</text>
</comment>
<feature type="compositionally biased region" description="Basic and acidic residues" evidence="1">
    <location>
        <begin position="52"/>
        <end position="72"/>
    </location>
</feature>
<dbReference type="EMBL" id="JAINDJ010000002">
    <property type="protein sequence ID" value="KAG9459209.1"/>
    <property type="molecule type" value="Genomic_DNA"/>
</dbReference>